<dbReference type="Pfam" id="PF24761">
    <property type="entry name" value="C2H2_ASCIZ_4th"/>
    <property type="match status" value="1"/>
</dbReference>
<dbReference type="Proteomes" id="UP000515163">
    <property type="component" value="Unplaced"/>
</dbReference>
<evidence type="ECO:0000313" key="2">
    <source>
        <dbReference type="Proteomes" id="UP000515163"/>
    </source>
</evidence>
<dbReference type="FunCoup" id="A0A6P8J2I4">
    <property type="interactions" value="1712"/>
</dbReference>
<sequence>MADDVEEICPAVEILTSIETAVPCPVKGCSKILCNKASLRMHVVKTHNITESEEEKALFTRNSEKRKCTKKHFYCPVLDCSRGKSSKKPFPRLGQVKQHYMTVHAEKQYTCDKCSRGFGLLAACKRHESKCGQVFHCGCGCPFTTREALLMHVRRKQHSLPPKKQVPETTAVFDNMQTTRTTIPVQVVKPATMLTATTVKQGQEKIPIVSQRYCKILPKPVNLPNQISTSPFTGNCVASVTTRDAETQTLKRKCFRNISTQTMLDISTCVDSEMISDTGTRLSNASVGTQANKHLLNAVSMIDFSSQVMVPDMDGNSISQSSSIGIQHDHLFMPHHSSLGIQEDPTCFSLSSQTLLTGSNLQITDPRFQSTSETQTQDLSQVALEDNASQTSISIFGFDPSISMDCATQTQAQKIFDELWNQSDVELTESQTQTWLSSLMPTESEITNQNHLLIHRTTLDDLVNIRTQTSSMTNTMTFEAGLTNTETQTIPEAFATNSWPFEPIDRQTQMTQTATQDVIYNQLMDTHTQTFLDDIDNVSVFSSVQTQT</sequence>
<dbReference type="SMART" id="SM00355">
    <property type="entry name" value="ZnF_C2H2"/>
    <property type="match status" value="4"/>
</dbReference>
<dbReference type="OrthoDB" id="6354171at2759"/>
<reference evidence="3" key="1">
    <citation type="submission" date="2025-08" db="UniProtKB">
        <authorList>
            <consortium name="RefSeq"/>
        </authorList>
    </citation>
    <scope>IDENTIFICATION</scope>
    <source>
        <tissue evidence="3">Tentacle</tissue>
    </source>
</reference>
<dbReference type="RefSeq" id="XP_031573774.1">
    <property type="nucleotide sequence ID" value="XM_031717914.1"/>
</dbReference>
<dbReference type="PANTHER" id="PTHR46664:SF1">
    <property type="entry name" value="ATM INTERACTOR"/>
    <property type="match status" value="1"/>
</dbReference>
<dbReference type="GO" id="GO:0045944">
    <property type="term" value="P:positive regulation of transcription by RNA polymerase II"/>
    <property type="evidence" value="ECO:0007669"/>
    <property type="project" value="InterPro"/>
</dbReference>
<gene>
    <name evidence="3" type="primary">LOC116307641</name>
</gene>
<dbReference type="GO" id="GO:0005634">
    <property type="term" value="C:nucleus"/>
    <property type="evidence" value="ECO:0007669"/>
    <property type="project" value="TreeGrafter"/>
</dbReference>
<accession>A0A6P8J2I4</accession>
<dbReference type="InterPro" id="IPR055303">
    <property type="entry name" value="ATMIN"/>
</dbReference>
<dbReference type="GeneID" id="116307641"/>
<evidence type="ECO:0000313" key="3">
    <source>
        <dbReference type="RefSeq" id="XP_031573774.1"/>
    </source>
</evidence>
<dbReference type="PANTHER" id="PTHR46664">
    <property type="entry name" value="ATM INTERACTOR"/>
    <property type="match status" value="1"/>
</dbReference>
<dbReference type="GO" id="GO:0000981">
    <property type="term" value="F:DNA-binding transcription factor activity, RNA polymerase II-specific"/>
    <property type="evidence" value="ECO:0007669"/>
    <property type="project" value="TreeGrafter"/>
</dbReference>
<dbReference type="PROSITE" id="PS00028">
    <property type="entry name" value="ZINC_FINGER_C2H2_1"/>
    <property type="match status" value="1"/>
</dbReference>
<dbReference type="AlphaFoldDB" id="A0A6P8J2I4"/>
<dbReference type="InterPro" id="IPR013087">
    <property type="entry name" value="Znf_C2H2_type"/>
</dbReference>
<organism evidence="2 3">
    <name type="scientific">Actinia tenebrosa</name>
    <name type="common">Australian red waratah sea anemone</name>
    <dbReference type="NCBI Taxonomy" id="6105"/>
    <lineage>
        <taxon>Eukaryota</taxon>
        <taxon>Metazoa</taxon>
        <taxon>Cnidaria</taxon>
        <taxon>Anthozoa</taxon>
        <taxon>Hexacorallia</taxon>
        <taxon>Actiniaria</taxon>
        <taxon>Actiniidae</taxon>
        <taxon>Actinia</taxon>
    </lineage>
</organism>
<feature type="domain" description="C2H2-type" evidence="1">
    <location>
        <begin position="24"/>
        <end position="47"/>
    </location>
</feature>
<evidence type="ECO:0000259" key="1">
    <source>
        <dbReference type="PROSITE" id="PS00028"/>
    </source>
</evidence>
<dbReference type="InParanoid" id="A0A6P8J2I4"/>
<dbReference type="KEGG" id="aten:116307641"/>
<dbReference type="InterPro" id="IPR056380">
    <property type="entry name" value="Znf_C2H2_ASCIZ_4th"/>
</dbReference>
<keyword evidence="2" id="KW-1185">Reference proteome</keyword>
<dbReference type="GO" id="GO:0000976">
    <property type="term" value="F:transcription cis-regulatory region binding"/>
    <property type="evidence" value="ECO:0007669"/>
    <property type="project" value="InterPro"/>
</dbReference>
<name>A0A6P8J2I4_ACTTE</name>
<proteinExistence type="predicted"/>
<protein>
    <submittedName>
        <fullName evidence="3">ATM interactor-like</fullName>
    </submittedName>
</protein>